<accession>A0A8X8XC13</accession>
<gene>
    <name evidence="1" type="ORF">SASPL_127484</name>
</gene>
<dbReference type="AlphaFoldDB" id="A0A8X8XC13"/>
<organism evidence="1">
    <name type="scientific">Salvia splendens</name>
    <name type="common">Scarlet sage</name>
    <dbReference type="NCBI Taxonomy" id="180675"/>
    <lineage>
        <taxon>Eukaryota</taxon>
        <taxon>Viridiplantae</taxon>
        <taxon>Streptophyta</taxon>
        <taxon>Embryophyta</taxon>
        <taxon>Tracheophyta</taxon>
        <taxon>Spermatophyta</taxon>
        <taxon>Magnoliopsida</taxon>
        <taxon>eudicotyledons</taxon>
        <taxon>Gunneridae</taxon>
        <taxon>Pentapetalae</taxon>
        <taxon>asterids</taxon>
        <taxon>lamiids</taxon>
        <taxon>Lamiales</taxon>
        <taxon>Lamiaceae</taxon>
        <taxon>Nepetoideae</taxon>
        <taxon>Mentheae</taxon>
        <taxon>Salviinae</taxon>
        <taxon>Salvia</taxon>
        <taxon>Salvia subgen. Calosphace</taxon>
        <taxon>core Calosphace</taxon>
    </lineage>
</organism>
<reference evidence="1" key="1">
    <citation type="submission" date="2018-01" db="EMBL/GenBank/DDBJ databases">
        <authorList>
            <person name="Mao J.F."/>
        </authorList>
    </citation>
    <scope>NUCLEOTIDE SEQUENCE</scope>
    <source>
        <strain evidence="1">Huo1</strain>
        <tissue evidence="1">Leaf</tissue>
    </source>
</reference>
<dbReference type="Proteomes" id="UP000298416">
    <property type="component" value="Unassembled WGS sequence"/>
</dbReference>
<proteinExistence type="predicted"/>
<dbReference type="EMBL" id="PNBA02000010">
    <property type="protein sequence ID" value="KAG6409445.1"/>
    <property type="molecule type" value="Genomic_DNA"/>
</dbReference>
<evidence type="ECO:0000313" key="1">
    <source>
        <dbReference type="EMBL" id="KAG6409445.1"/>
    </source>
</evidence>
<keyword evidence="2" id="KW-1185">Reference proteome</keyword>
<name>A0A8X8XC13_SALSN</name>
<evidence type="ECO:0000313" key="2">
    <source>
        <dbReference type="Proteomes" id="UP000298416"/>
    </source>
</evidence>
<reference evidence="1" key="2">
    <citation type="submission" date="2020-08" db="EMBL/GenBank/DDBJ databases">
        <title>Plant Genome Project.</title>
        <authorList>
            <person name="Zhang R.-G."/>
        </authorList>
    </citation>
    <scope>NUCLEOTIDE SEQUENCE</scope>
    <source>
        <strain evidence="1">Huo1</strain>
        <tissue evidence="1">Leaf</tissue>
    </source>
</reference>
<sequence>MVQGRRYLSSNVEFRDNHALTANSMFLKNDLRVERRVLNCGVKKSASFCIRAAMILGARDVSIFMGPNGTHKFAVLHGSPGLLTLCVVGCAMDFRAEVVLG</sequence>
<comment type="caution">
    <text evidence="1">The sequence shown here is derived from an EMBL/GenBank/DDBJ whole genome shotgun (WGS) entry which is preliminary data.</text>
</comment>
<protein>
    <submittedName>
        <fullName evidence="1">Uncharacterized protein</fullName>
    </submittedName>
</protein>